<keyword evidence="6" id="KW-0813">Transport</keyword>
<dbReference type="EMBL" id="JAIGNO010000002">
    <property type="protein sequence ID" value="MBX7481897.1"/>
    <property type="molecule type" value="Genomic_DNA"/>
</dbReference>
<dbReference type="Pfam" id="PF01618">
    <property type="entry name" value="MotA_ExbB"/>
    <property type="match status" value="1"/>
</dbReference>
<keyword evidence="6" id="KW-0653">Protein transport</keyword>
<keyword evidence="2" id="KW-1003">Cell membrane</keyword>
<evidence type="ECO:0000259" key="8">
    <source>
        <dbReference type="Pfam" id="PF01618"/>
    </source>
</evidence>
<comment type="similarity">
    <text evidence="6">Belongs to the exbB/tolQ family.</text>
</comment>
<keyword evidence="4 7" id="KW-1133">Transmembrane helix</keyword>
<dbReference type="PANTHER" id="PTHR30433">
    <property type="entry name" value="CHEMOTAXIS PROTEIN MOTA"/>
    <property type="match status" value="1"/>
</dbReference>
<evidence type="ECO:0000256" key="3">
    <source>
        <dbReference type="ARBA" id="ARBA00022692"/>
    </source>
</evidence>
<organism evidence="9 10">
    <name type="scientific">Qipengyuania qiaonensis</name>
    <dbReference type="NCBI Taxonomy" id="2867240"/>
    <lineage>
        <taxon>Bacteria</taxon>
        <taxon>Pseudomonadati</taxon>
        <taxon>Pseudomonadota</taxon>
        <taxon>Alphaproteobacteria</taxon>
        <taxon>Sphingomonadales</taxon>
        <taxon>Erythrobacteraceae</taxon>
        <taxon>Qipengyuania</taxon>
    </lineage>
</organism>
<sequence length="218" mass="23209">MMETWFDPAAIAIVFVGTLAATLLRCGMADTRIAIGALRGLVETPFDVTNAKAALAVQIREIADDGFLRAEPQHFGDSEFDSLSDLIISQRSIQSLHGEHHKFKEARVATAQTAERVFNSAAELAPILGLAGTLIALGQAQGSTPEQLGIVGAISMAVVTTLYGLIAANFLFSPLASAIARKSRREELDRDEVLEWLASGIRKTGMAATPPHADRAVA</sequence>
<dbReference type="RefSeq" id="WP_221556297.1">
    <property type="nucleotide sequence ID" value="NZ_JAIGNO010000002.1"/>
</dbReference>
<keyword evidence="10" id="KW-1185">Reference proteome</keyword>
<feature type="transmembrane region" description="Helical" evidence="7">
    <location>
        <begin position="150"/>
        <end position="172"/>
    </location>
</feature>
<feature type="domain" description="MotA/TolQ/ExbB proton channel" evidence="8">
    <location>
        <begin position="108"/>
        <end position="190"/>
    </location>
</feature>
<dbReference type="InterPro" id="IPR047055">
    <property type="entry name" value="MotA-like"/>
</dbReference>
<keyword evidence="3 7" id="KW-0812">Transmembrane</keyword>
<dbReference type="Proteomes" id="UP000755104">
    <property type="component" value="Unassembled WGS sequence"/>
</dbReference>
<comment type="subcellular location">
    <subcellularLocation>
        <location evidence="1">Cell membrane</location>
        <topology evidence="1">Multi-pass membrane protein</topology>
    </subcellularLocation>
    <subcellularLocation>
        <location evidence="6">Membrane</location>
        <topology evidence="6">Multi-pass membrane protein</topology>
    </subcellularLocation>
</comment>
<evidence type="ECO:0000256" key="2">
    <source>
        <dbReference type="ARBA" id="ARBA00022475"/>
    </source>
</evidence>
<accession>A0ABS7J3J3</accession>
<feature type="transmembrane region" description="Helical" evidence="7">
    <location>
        <begin position="6"/>
        <end position="24"/>
    </location>
</feature>
<protein>
    <submittedName>
        <fullName evidence="9">MotA/TolQ/ExbB proton channel family protein</fullName>
    </submittedName>
</protein>
<evidence type="ECO:0000256" key="1">
    <source>
        <dbReference type="ARBA" id="ARBA00004651"/>
    </source>
</evidence>
<gene>
    <name evidence="9" type="ORF">K3174_05095</name>
</gene>
<name>A0ABS7J3J3_9SPHN</name>
<dbReference type="InterPro" id="IPR002898">
    <property type="entry name" value="MotA_ExbB_proton_chnl"/>
</dbReference>
<comment type="caution">
    <text evidence="9">The sequence shown here is derived from an EMBL/GenBank/DDBJ whole genome shotgun (WGS) entry which is preliminary data.</text>
</comment>
<reference evidence="9 10" key="1">
    <citation type="submission" date="2021-08" db="EMBL/GenBank/DDBJ databases">
        <title>Comparative Genomics Analysis of the Genus Qipengyuania Reveals Extensive Genetic Diversity and Metabolic Versatility, Including the Description of Fifteen Novel Species.</title>
        <authorList>
            <person name="Liu Y."/>
        </authorList>
    </citation>
    <scope>NUCLEOTIDE SEQUENCE [LARGE SCALE GENOMIC DNA]</scope>
    <source>
        <strain evidence="9 10">6D47A</strain>
    </source>
</reference>
<evidence type="ECO:0000256" key="4">
    <source>
        <dbReference type="ARBA" id="ARBA00022989"/>
    </source>
</evidence>
<evidence type="ECO:0000256" key="6">
    <source>
        <dbReference type="RuleBase" id="RU004057"/>
    </source>
</evidence>
<evidence type="ECO:0000313" key="9">
    <source>
        <dbReference type="EMBL" id="MBX7481897.1"/>
    </source>
</evidence>
<evidence type="ECO:0000313" key="10">
    <source>
        <dbReference type="Proteomes" id="UP000755104"/>
    </source>
</evidence>
<proteinExistence type="inferred from homology"/>
<evidence type="ECO:0000256" key="7">
    <source>
        <dbReference type="SAM" id="Phobius"/>
    </source>
</evidence>
<feature type="transmembrane region" description="Helical" evidence="7">
    <location>
        <begin position="117"/>
        <end position="138"/>
    </location>
</feature>
<evidence type="ECO:0000256" key="5">
    <source>
        <dbReference type="ARBA" id="ARBA00023136"/>
    </source>
</evidence>
<keyword evidence="5 7" id="KW-0472">Membrane</keyword>